<evidence type="ECO:0000313" key="5">
    <source>
        <dbReference type="Proteomes" id="UP000007947"/>
    </source>
</evidence>
<dbReference type="Proteomes" id="UP000007947">
    <property type="component" value="Chromosome"/>
</dbReference>
<feature type="region of interest" description="Disordered" evidence="1">
    <location>
        <begin position="31"/>
        <end position="56"/>
    </location>
</feature>
<sequence>MQTQQLLGRRTVLTRGLLLAGAAWGLAACGTTGSDRTTSSTTPSPSSTGTGAGSDLDKLRPIVESAMSDLLVPGVVVLVRTPEETWQQAFGKRSLAADAEDITVGDHFRIGSNTKTMTGTCLLQLVDERKVALDDEVREHLPQFTSDKLRGVTIAQLLDMRSGLRSYTELKSFNATMDAEPAKAWHPEELVKIGLAEPVDFAPGRDWHYSNTNTVLAGLVVEHHDAKPLQESFRSRILDTLELADTSQPPITSAAIPDPHPRGYMYGTNVSTLTSTALSEADQQRARSGELKPGDYTDANPSWGWAAGAGISTAADLTTYVEALVGGGLLSADLQKQRLDSVKPVGSAGAGYGLALASFGPMLGHDGSLPGFTSFMGHDPKSKTTVIVLTTLQSSPDGRMVANEIARPIIGAVIPG</sequence>
<feature type="chain" id="PRO_5003335260" evidence="2">
    <location>
        <begin position="28"/>
        <end position="416"/>
    </location>
</feature>
<keyword evidence="5" id="KW-1185">Reference proteome</keyword>
<feature type="domain" description="Beta-lactamase-related" evidence="3">
    <location>
        <begin position="63"/>
        <end position="401"/>
    </location>
</feature>
<dbReference type="GO" id="GO:0009002">
    <property type="term" value="F:serine-type D-Ala-D-Ala carboxypeptidase activity"/>
    <property type="evidence" value="ECO:0007669"/>
    <property type="project" value="UniProtKB-EC"/>
</dbReference>
<dbReference type="RefSeq" id="WP_013862590.1">
    <property type="nucleotide sequence ID" value="NC_015635.1"/>
</dbReference>
<feature type="signal peptide" evidence="2">
    <location>
        <begin position="1"/>
        <end position="27"/>
    </location>
</feature>
<dbReference type="EC" id="3.4.16.4" evidence="4"/>
<organism evidence="4 5">
    <name type="scientific">Microlunatus phosphovorus (strain ATCC 700054 / DSM 10555 / JCM 9379 / NBRC 101784 / NCIMB 13414 / VKM Ac-1990 / NM-1)</name>
    <dbReference type="NCBI Taxonomy" id="1032480"/>
    <lineage>
        <taxon>Bacteria</taxon>
        <taxon>Bacillati</taxon>
        <taxon>Actinomycetota</taxon>
        <taxon>Actinomycetes</taxon>
        <taxon>Propionibacteriales</taxon>
        <taxon>Propionibacteriaceae</taxon>
        <taxon>Microlunatus</taxon>
    </lineage>
</organism>
<keyword evidence="4" id="KW-0121">Carboxypeptidase</keyword>
<evidence type="ECO:0000313" key="4">
    <source>
        <dbReference type="EMBL" id="BAK34707.1"/>
    </source>
</evidence>
<protein>
    <submittedName>
        <fullName evidence="4">Putative D-Ala-D-Ala carboxypeptidase</fullName>
        <ecNumber evidence="4">3.4.16.4</ecNumber>
    </submittedName>
</protein>
<dbReference type="STRING" id="1032480.MLP_16930"/>
<dbReference type="HOGENOM" id="CLU_020027_2_1_11"/>
<dbReference type="PANTHER" id="PTHR46825:SF7">
    <property type="entry name" value="D-ALANYL-D-ALANINE CARBOXYPEPTIDASE"/>
    <property type="match status" value="1"/>
</dbReference>
<dbReference type="eggNOG" id="COG1680">
    <property type="taxonomic scope" value="Bacteria"/>
</dbReference>
<proteinExistence type="predicted"/>
<dbReference type="OrthoDB" id="9809635at2"/>
<dbReference type="InterPro" id="IPR050491">
    <property type="entry name" value="AmpC-like"/>
</dbReference>
<reference evidence="4 5" key="1">
    <citation type="submission" date="2011-05" db="EMBL/GenBank/DDBJ databases">
        <title>Whole genome sequence of Microlunatus phosphovorus NM-1.</title>
        <authorList>
            <person name="Hosoyama A."/>
            <person name="Sasaki K."/>
            <person name="Harada T."/>
            <person name="Igarashi R."/>
            <person name="Kawakoshi A."/>
            <person name="Sasagawa M."/>
            <person name="Fukada J."/>
            <person name="Nakamura S."/>
            <person name="Katano Y."/>
            <person name="Hanada S."/>
            <person name="Kamagata Y."/>
            <person name="Nakamura N."/>
            <person name="Yamazaki S."/>
            <person name="Fujita N."/>
        </authorList>
    </citation>
    <scope>NUCLEOTIDE SEQUENCE [LARGE SCALE GENOMIC DNA]</scope>
    <source>
        <strain evidence="5">ATCC 700054 / DSM 10555 / JCM 9379 / NBRC 101784 / NCIMB 13414 / VKM Ac-1990 / NM-1</strain>
    </source>
</reference>
<dbReference type="Pfam" id="PF00144">
    <property type="entry name" value="Beta-lactamase"/>
    <property type="match status" value="1"/>
</dbReference>
<evidence type="ECO:0000256" key="2">
    <source>
        <dbReference type="SAM" id="SignalP"/>
    </source>
</evidence>
<keyword evidence="2" id="KW-0732">Signal</keyword>
<evidence type="ECO:0000256" key="1">
    <source>
        <dbReference type="SAM" id="MobiDB-lite"/>
    </source>
</evidence>
<evidence type="ECO:0000259" key="3">
    <source>
        <dbReference type="Pfam" id="PF00144"/>
    </source>
</evidence>
<dbReference type="InterPro" id="IPR012338">
    <property type="entry name" value="Beta-lactam/transpept-like"/>
</dbReference>
<dbReference type="KEGG" id="mph:MLP_16930"/>
<dbReference type="Gene3D" id="3.40.710.10">
    <property type="entry name" value="DD-peptidase/beta-lactamase superfamily"/>
    <property type="match status" value="1"/>
</dbReference>
<dbReference type="EMBL" id="AP012204">
    <property type="protein sequence ID" value="BAK34707.1"/>
    <property type="molecule type" value="Genomic_DNA"/>
</dbReference>
<dbReference type="SUPFAM" id="SSF56601">
    <property type="entry name" value="beta-lactamase/transpeptidase-like"/>
    <property type="match status" value="1"/>
</dbReference>
<dbReference type="AlphaFoldDB" id="F5XRL7"/>
<dbReference type="PANTHER" id="PTHR46825">
    <property type="entry name" value="D-ALANYL-D-ALANINE-CARBOXYPEPTIDASE/ENDOPEPTIDASE AMPH"/>
    <property type="match status" value="1"/>
</dbReference>
<keyword evidence="4" id="KW-0645">Protease</keyword>
<feature type="compositionally biased region" description="Low complexity" evidence="1">
    <location>
        <begin position="31"/>
        <end position="49"/>
    </location>
</feature>
<keyword evidence="4" id="KW-0378">Hydrolase</keyword>
<gene>
    <name evidence="4" type="ordered locus">MLP_16930</name>
</gene>
<accession>F5XRL7</accession>
<dbReference type="InterPro" id="IPR001466">
    <property type="entry name" value="Beta-lactam-related"/>
</dbReference>
<name>F5XRL7_MICPN</name>